<keyword evidence="5" id="KW-0009">Actin-binding</keyword>
<feature type="region of interest" description="Disordered" evidence="10">
    <location>
        <begin position="121"/>
        <end position="226"/>
    </location>
</feature>
<evidence type="ECO:0000256" key="8">
    <source>
        <dbReference type="ARBA" id="ARBA00026168"/>
    </source>
</evidence>
<keyword evidence="4" id="KW-0597">Phosphoprotein</keyword>
<dbReference type="GO" id="GO:0070062">
    <property type="term" value="C:extracellular exosome"/>
    <property type="evidence" value="ECO:0007669"/>
    <property type="project" value="TreeGrafter"/>
</dbReference>
<dbReference type="GO" id="GO:0033270">
    <property type="term" value="C:paranode region of axon"/>
    <property type="evidence" value="ECO:0007669"/>
    <property type="project" value="TreeGrafter"/>
</dbReference>
<reference evidence="11 12" key="1">
    <citation type="submission" date="2019-09" db="EMBL/GenBank/DDBJ databases">
        <title>Bird 10,000 Genomes (B10K) Project - Family phase.</title>
        <authorList>
            <person name="Zhang G."/>
        </authorList>
    </citation>
    <scope>NUCLEOTIDE SEQUENCE [LARGE SCALE GENOMIC DNA]</scope>
    <source>
        <strain evidence="11">B10K-DU-029-50</strain>
        <tissue evidence="11">Heart</tissue>
    </source>
</reference>
<protein>
    <recommendedName>
        <fullName evidence="8">Ermin</fullName>
    </recommendedName>
    <alternativeName>
        <fullName evidence="9">Juxtanodin</fullName>
    </alternativeName>
</protein>
<keyword evidence="12" id="KW-1185">Reference proteome</keyword>
<dbReference type="PANTHER" id="PTHR47137">
    <property type="entry name" value="ERMIN"/>
    <property type="match status" value="1"/>
</dbReference>
<feature type="non-terminal residue" evidence="11">
    <location>
        <position position="1"/>
    </location>
</feature>
<evidence type="ECO:0000256" key="5">
    <source>
        <dbReference type="ARBA" id="ARBA00023203"/>
    </source>
</evidence>
<evidence type="ECO:0000313" key="11">
    <source>
        <dbReference type="EMBL" id="NWV33615.1"/>
    </source>
</evidence>
<comment type="subcellular location">
    <subcellularLocation>
        <location evidence="1">Cytoplasm</location>
        <location evidence="1">Cytoskeleton</location>
    </subcellularLocation>
</comment>
<sequence length="250" mass="27135">MTEEAPAAPTMPACNGSAPPQDGPLQIIGGIDEIAKSVGTVLYANAETSPDASSAKENLEENRNSLVEDVAPKNFTGEKRCQGIVQGCLSLSVGREKFCFIYSLMNNGMCCVWLPAGTSGPGKVAGHGREVQETPAGSADPRGNAAEEEEEEEVAEEEDTEEDEVQVIEMKKEDSEASRLQQRDSGKEPSPLASPACNSPLEKPGEQPSLGKKNDISRHSYSRYNTISYRRIRKGNTKQRIDEFESMMHL</sequence>
<evidence type="ECO:0000313" key="12">
    <source>
        <dbReference type="Proteomes" id="UP000575029"/>
    </source>
</evidence>
<comment type="subunit">
    <text evidence="2">Binds actin.</text>
</comment>
<dbReference type="GO" id="GO:0051015">
    <property type="term" value="F:actin filament binding"/>
    <property type="evidence" value="ECO:0007669"/>
    <property type="project" value="InterPro"/>
</dbReference>
<feature type="compositionally biased region" description="Basic and acidic residues" evidence="10">
    <location>
        <begin position="169"/>
        <end position="187"/>
    </location>
</feature>
<feature type="non-terminal residue" evidence="11">
    <location>
        <position position="250"/>
    </location>
</feature>
<evidence type="ECO:0000256" key="2">
    <source>
        <dbReference type="ARBA" id="ARBA00011216"/>
    </source>
</evidence>
<dbReference type="InterPro" id="IPR008954">
    <property type="entry name" value="Moesin_tail_sf"/>
</dbReference>
<evidence type="ECO:0000256" key="9">
    <source>
        <dbReference type="ARBA" id="ARBA00031224"/>
    </source>
</evidence>
<feature type="compositionally biased region" description="Acidic residues" evidence="10">
    <location>
        <begin position="146"/>
        <end position="166"/>
    </location>
</feature>
<dbReference type="AlphaFoldDB" id="A0A7K6E5K0"/>
<dbReference type="SUPFAM" id="SSF48678">
    <property type="entry name" value="Moesin tail domain"/>
    <property type="match status" value="1"/>
</dbReference>
<evidence type="ECO:0000256" key="7">
    <source>
        <dbReference type="ARBA" id="ARBA00025213"/>
    </source>
</evidence>
<dbReference type="GO" id="GO:0033269">
    <property type="term" value="C:internode region of axon"/>
    <property type="evidence" value="ECO:0007669"/>
    <property type="project" value="TreeGrafter"/>
</dbReference>
<dbReference type="GO" id="GO:0008360">
    <property type="term" value="P:regulation of cell shape"/>
    <property type="evidence" value="ECO:0007669"/>
    <property type="project" value="InterPro"/>
</dbReference>
<dbReference type="GO" id="GO:0005856">
    <property type="term" value="C:cytoskeleton"/>
    <property type="evidence" value="ECO:0007669"/>
    <property type="project" value="UniProtKB-SubCell"/>
</dbReference>
<dbReference type="GO" id="GO:0031344">
    <property type="term" value="P:regulation of cell projection organization"/>
    <property type="evidence" value="ECO:0007669"/>
    <property type="project" value="TreeGrafter"/>
</dbReference>
<evidence type="ECO:0000256" key="4">
    <source>
        <dbReference type="ARBA" id="ARBA00022553"/>
    </source>
</evidence>
<name>A0A7K6E5K0_9PASS</name>
<organism evidence="11 12">
    <name type="scientific">Grantiella picta</name>
    <dbReference type="NCBI Taxonomy" id="266360"/>
    <lineage>
        <taxon>Eukaryota</taxon>
        <taxon>Metazoa</taxon>
        <taxon>Chordata</taxon>
        <taxon>Craniata</taxon>
        <taxon>Vertebrata</taxon>
        <taxon>Euteleostomi</taxon>
        <taxon>Archelosauria</taxon>
        <taxon>Archosauria</taxon>
        <taxon>Dinosauria</taxon>
        <taxon>Saurischia</taxon>
        <taxon>Theropoda</taxon>
        <taxon>Coelurosauria</taxon>
        <taxon>Aves</taxon>
        <taxon>Neognathae</taxon>
        <taxon>Neoaves</taxon>
        <taxon>Telluraves</taxon>
        <taxon>Australaves</taxon>
        <taxon>Passeriformes</taxon>
        <taxon>Meliphagoidea</taxon>
        <taxon>Meliphagidae</taxon>
        <taxon>Grantiella</taxon>
    </lineage>
</organism>
<keyword evidence="6" id="KW-0206">Cytoskeleton</keyword>
<dbReference type="PANTHER" id="PTHR47137:SF1">
    <property type="entry name" value="ERMIN"/>
    <property type="match status" value="1"/>
</dbReference>
<dbReference type="GO" id="GO:0030175">
    <property type="term" value="C:filopodium"/>
    <property type="evidence" value="ECO:0007669"/>
    <property type="project" value="TreeGrafter"/>
</dbReference>
<evidence type="ECO:0000256" key="3">
    <source>
        <dbReference type="ARBA" id="ARBA00022490"/>
    </source>
</evidence>
<evidence type="ECO:0000256" key="1">
    <source>
        <dbReference type="ARBA" id="ARBA00004245"/>
    </source>
</evidence>
<dbReference type="Proteomes" id="UP000575029">
    <property type="component" value="Unassembled WGS sequence"/>
</dbReference>
<dbReference type="GO" id="GO:0001763">
    <property type="term" value="P:morphogenesis of a branching structure"/>
    <property type="evidence" value="ECO:0007669"/>
    <property type="project" value="TreeGrafter"/>
</dbReference>
<proteinExistence type="predicted"/>
<gene>
    <name evidence="11" type="primary">Ermn</name>
    <name evidence="11" type="ORF">GRAPIC_R10977</name>
</gene>
<dbReference type="Pfam" id="PF20491">
    <property type="entry name" value="Ermin"/>
    <property type="match status" value="1"/>
</dbReference>
<evidence type="ECO:0000256" key="6">
    <source>
        <dbReference type="ARBA" id="ARBA00023212"/>
    </source>
</evidence>
<evidence type="ECO:0000256" key="10">
    <source>
        <dbReference type="SAM" id="MobiDB-lite"/>
    </source>
</evidence>
<accession>A0A7K6E5K0</accession>
<dbReference type="GO" id="GO:0043209">
    <property type="term" value="C:myelin sheath"/>
    <property type="evidence" value="ECO:0007669"/>
    <property type="project" value="TreeGrafter"/>
</dbReference>
<dbReference type="Gene3D" id="6.10.360.10">
    <property type="match status" value="1"/>
</dbReference>
<dbReference type="GO" id="GO:0007015">
    <property type="term" value="P:actin filament organization"/>
    <property type="evidence" value="ECO:0007669"/>
    <property type="project" value="InterPro"/>
</dbReference>
<dbReference type="EMBL" id="VZRM01002254">
    <property type="protein sequence ID" value="NWV33615.1"/>
    <property type="molecule type" value="Genomic_DNA"/>
</dbReference>
<comment type="caution">
    <text evidence="11">The sequence shown here is derived from an EMBL/GenBank/DDBJ whole genome shotgun (WGS) entry which is preliminary data.</text>
</comment>
<dbReference type="GO" id="GO:0005938">
    <property type="term" value="C:cell cortex"/>
    <property type="evidence" value="ECO:0007669"/>
    <property type="project" value="TreeGrafter"/>
</dbReference>
<comment type="function">
    <text evidence="7">Plays a role in cytoskeletal rearrangements during the late wrapping and/or compaction phases of myelinogenesis as well as in maintenance and stability of myelin sheath in the adult. May play an important role in late-stage oligodendroglia maturation, myelin/Ranvier node formation during CNS development, and in the maintenance and plasticity of related structures in the mature CNS.</text>
</comment>
<dbReference type="InterPro" id="IPR045346">
    <property type="entry name" value="Ermin"/>
</dbReference>
<dbReference type="GO" id="GO:0043025">
    <property type="term" value="C:neuronal cell body"/>
    <property type="evidence" value="ECO:0007669"/>
    <property type="project" value="TreeGrafter"/>
</dbReference>
<keyword evidence="3" id="KW-0963">Cytoplasm</keyword>